<keyword evidence="10" id="KW-0496">Mitochondrion</keyword>
<gene>
    <name evidence="18" type="ORF">AT9943_LOCUS7050</name>
</gene>
<dbReference type="EMBL" id="LR881467">
    <property type="protein sequence ID" value="CAD5318839.1"/>
    <property type="molecule type" value="Genomic_DNA"/>
</dbReference>
<keyword evidence="7" id="KW-0677">Repeat</keyword>
<evidence type="ECO:0000256" key="15">
    <source>
        <dbReference type="PROSITE-ProRule" id="PRU00708"/>
    </source>
</evidence>
<dbReference type="InterPro" id="IPR035979">
    <property type="entry name" value="RBD_domain_sf"/>
</dbReference>
<dbReference type="AlphaFoldDB" id="A0A7G2E980"/>
<feature type="repeat" description="PPR" evidence="15">
    <location>
        <begin position="101"/>
        <end position="135"/>
    </location>
</feature>
<comment type="subcellular location">
    <subcellularLocation>
        <location evidence="2">Mitochondrion</location>
    </subcellularLocation>
    <subcellularLocation>
        <location evidence="1">Nucleus</location>
    </subcellularLocation>
</comment>
<evidence type="ECO:0000256" key="4">
    <source>
        <dbReference type="ARBA" id="ARBA00008363"/>
    </source>
</evidence>
<dbReference type="InterPro" id="IPR012677">
    <property type="entry name" value="Nucleotide-bd_a/b_plait_sf"/>
</dbReference>
<feature type="compositionally biased region" description="Pro residues" evidence="16">
    <location>
        <begin position="633"/>
        <end position="647"/>
    </location>
</feature>
<evidence type="ECO:0000256" key="9">
    <source>
        <dbReference type="ARBA" id="ARBA00022946"/>
    </source>
</evidence>
<evidence type="ECO:0000256" key="5">
    <source>
        <dbReference type="ARBA" id="ARBA00022664"/>
    </source>
</evidence>
<dbReference type="GO" id="GO:0005681">
    <property type="term" value="C:spliceosomal complex"/>
    <property type="evidence" value="ECO:0007669"/>
    <property type="project" value="UniProtKB-KW"/>
</dbReference>
<feature type="domain" description="RRM" evidence="17">
    <location>
        <begin position="409"/>
        <end position="487"/>
    </location>
</feature>
<evidence type="ECO:0000256" key="7">
    <source>
        <dbReference type="ARBA" id="ARBA00022737"/>
    </source>
</evidence>
<feature type="repeat" description="PPR" evidence="15">
    <location>
        <begin position="277"/>
        <end position="311"/>
    </location>
</feature>
<evidence type="ECO:0000256" key="12">
    <source>
        <dbReference type="ARBA" id="ARBA00023242"/>
    </source>
</evidence>
<evidence type="ECO:0000256" key="13">
    <source>
        <dbReference type="ARBA" id="ARBA00070533"/>
    </source>
</evidence>
<feature type="compositionally biased region" description="Basic and acidic residues" evidence="16">
    <location>
        <begin position="577"/>
        <end position="586"/>
    </location>
</feature>
<dbReference type="NCBIfam" id="TIGR00756">
    <property type="entry name" value="PPR"/>
    <property type="match status" value="4"/>
</dbReference>
<dbReference type="InterPro" id="IPR052084">
    <property type="entry name" value="SF3B4_spliceosome_assoc"/>
</dbReference>
<accession>A0A7G2E980</accession>
<dbReference type="PROSITE" id="PS51375">
    <property type="entry name" value="PPR"/>
    <property type="match status" value="4"/>
</dbReference>
<evidence type="ECO:0000313" key="19">
    <source>
        <dbReference type="Proteomes" id="UP000516314"/>
    </source>
</evidence>
<evidence type="ECO:0000256" key="10">
    <source>
        <dbReference type="ARBA" id="ARBA00023128"/>
    </source>
</evidence>
<dbReference type="Pfam" id="PF01535">
    <property type="entry name" value="PPR"/>
    <property type="match status" value="2"/>
</dbReference>
<dbReference type="InterPro" id="IPR034159">
    <property type="entry name" value="SF3B4_RRM2"/>
</dbReference>
<dbReference type="InterPro" id="IPR034158">
    <property type="entry name" value="SF3B4_RRM1"/>
</dbReference>
<feature type="domain" description="RRM" evidence="17">
    <location>
        <begin position="496"/>
        <end position="575"/>
    </location>
</feature>
<dbReference type="FunFam" id="3.30.70.330:FF:000059">
    <property type="entry name" value="splicing factor 3B subunit 4"/>
    <property type="match status" value="1"/>
</dbReference>
<keyword evidence="11" id="KW-0508">mRNA splicing</keyword>
<evidence type="ECO:0000256" key="6">
    <source>
        <dbReference type="ARBA" id="ARBA00022728"/>
    </source>
</evidence>
<evidence type="ECO:0000259" key="17">
    <source>
        <dbReference type="PROSITE" id="PS50102"/>
    </source>
</evidence>
<dbReference type="GO" id="GO:0008380">
    <property type="term" value="P:RNA splicing"/>
    <property type="evidence" value="ECO:0007669"/>
    <property type="project" value="UniProtKB-KW"/>
</dbReference>
<sequence length="761" mass="85245">MTSSRLYLRFLRRFSTATGIDSQTTAYPGAITMSKAKSKLRKVQDPDKALAIYKSVSNNSTSPLSSRYAMELTVQRLAKSQRFSDIEALIESHKNNPKIKTETFLSTLIRSYGRASMFDHAMKMFEEMDNLGTPRTVVSFNALLAACLHSDLFERVPQLFDEFPQRYNNITPDKISYGMLIKSYCDSGKPEKAMEIMRDMEVKGVEVTIIAFTTILGSLYKNGLVDEAESLWIEMVNKGCDLDNTVYNVRLMNAAKESPERVKELMEEMSSVGLKPDTVSYNYLMTAYCVKGMMSEAKKVYEGLEQPNAATFRTLIFHLCINGLYDQGLTVFKKSAIVHKIPDFKTCKHLTEGLVKNNRMEDARGVARIVKKKFPPRLVTEWKKLEEKLGLYSKANLLGQHSAERNQDATVYVGGLDAQLSEELLWELFVQAGPVVNVYVPKDRVTNLHQNYGFIEYRSEEDADYAIKVLNMIKLHGKPIRVNKASQDKKSLDVGANLFIGNLDPDVDEKLLYDTFSAFGVIASNPKIMRDPDTGNSRGFGFISYDSFEASDAAIESMTGQYLSNRQITVSYAYKKDTKGERHGTPAERLLAATNPTAQKSRPHTLFAMGPPSSAPQVNGLPRPFANGSMQPVPIPAPRQPPPPPPQVYQTQPPSWPSQPQQHSMVPPPMQFRPPQGMPPPPPPQFLNHQQGFGGPRPPPPPQAMGMHQHGGWPPQHMQQQGGPPQQQQPPYQHHHMSMPPPPPHQESLMPCALIFTKTVL</sequence>
<evidence type="ECO:0000256" key="14">
    <source>
        <dbReference type="PROSITE-ProRule" id="PRU00176"/>
    </source>
</evidence>
<feature type="compositionally biased region" description="Low complexity" evidence="16">
    <location>
        <begin position="648"/>
        <end position="662"/>
    </location>
</feature>
<keyword evidence="5" id="KW-0507">mRNA processing</keyword>
<evidence type="ECO:0000256" key="11">
    <source>
        <dbReference type="ARBA" id="ARBA00023187"/>
    </source>
</evidence>
<evidence type="ECO:0000256" key="2">
    <source>
        <dbReference type="ARBA" id="ARBA00004173"/>
    </source>
</evidence>
<dbReference type="GO" id="GO:0003723">
    <property type="term" value="F:RNA binding"/>
    <property type="evidence" value="ECO:0007669"/>
    <property type="project" value="UniProtKB-UniRule"/>
</dbReference>
<dbReference type="FunFam" id="1.25.40.10:FF:001891">
    <property type="entry name" value="Pentatricopeptide repeat-containing protein At4g36680, mitochondrial"/>
    <property type="match status" value="1"/>
</dbReference>
<dbReference type="FunFam" id="1.25.40.10:FF:001892">
    <property type="entry name" value="Pentatricopeptide repeat-containing protein At2g18520, mitochondrial"/>
    <property type="match status" value="1"/>
</dbReference>
<keyword evidence="8 14" id="KW-0694">RNA-binding</keyword>
<dbReference type="Pfam" id="PF00076">
    <property type="entry name" value="RRM_1"/>
    <property type="match status" value="2"/>
</dbReference>
<keyword evidence="6" id="KW-0747">Spliceosome</keyword>
<feature type="compositionally biased region" description="Pro residues" evidence="16">
    <location>
        <begin position="666"/>
        <end position="685"/>
    </location>
</feature>
<dbReference type="InterPro" id="IPR000504">
    <property type="entry name" value="RRM_dom"/>
</dbReference>
<evidence type="ECO:0000256" key="3">
    <source>
        <dbReference type="ARBA" id="ARBA00007626"/>
    </source>
</evidence>
<dbReference type="Gene3D" id="3.30.70.330">
    <property type="match status" value="2"/>
</dbReference>
<dbReference type="PANTHER" id="PTHR48030">
    <property type="entry name" value="SPLICING FACTOR 3B SUBUNIT 4"/>
    <property type="match status" value="1"/>
</dbReference>
<dbReference type="GO" id="GO:0005739">
    <property type="term" value="C:mitochondrion"/>
    <property type="evidence" value="ECO:0007669"/>
    <property type="project" value="UniProtKB-SubCell"/>
</dbReference>
<evidence type="ECO:0000256" key="8">
    <source>
        <dbReference type="ARBA" id="ARBA00022884"/>
    </source>
</evidence>
<organism evidence="18 19">
    <name type="scientific">Arabidopsis thaliana</name>
    <name type="common">Mouse-ear cress</name>
    <dbReference type="NCBI Taxonomy" id="3702"/>
    <lineage>
        <taxon>Eukaryota</taxon>
        <taxon>Viridiplantae</taxon>
        <taxon>Streptophyta</taxon>
        <taxon>Embryophyta</taxon>
        <taxon>Tracheophyta</taxon>
        <taxon>Spermatophyta</taxon>
        <taxon>Magnoliopsida</taxon>
        <taxon>eudicotyledons</taxon>
        <taxon>Gunneridae</taxon>
        <taxon>Pentapetalae</taxon>
        <taxon>rosids</taxon>
        <taxon>malvids</taxon>
        <taxon>Brassicales</taxon>
        <taxon>Brassicaceae</taxon>
        <taxon>Camelineae</taxon>
        <taxon>Arabidopsis</taxon>
    </lineage>
</organism>
<dbReference type="GO" id="GO:0006397">
    <property type="term" value="P:mRNA processing"/>
    <property type="evidence" value="ECO:0007669"/>
    <property type="project" value="UniProtKB-KW"/>
</dbReference>
<dbReference type="FunFam" id="3.30.70.330:FF:000121">
    <property type="entry name" value="Splicing factor 3b subunit 4"/>
    <property type="match status" value="1"/>
</dbReference>
<dbReference type="InterPro" id="IPR011990">
    <property type="entry name" value="TPR-like_helical_dom_sf"/>
</dbReference>
<feature type="repeat" description="PPR" evidence="15">
    <location>
        <begin position="208"/>
        <end position="242"/>
    </location>
</feature>
<keyword evidence="9" id="KW-0809">Transit peptide</keyword>
<name>A0A7G2E980_ARATH</name>
<comment type="similarity">
    <text evidence="3">Belongs to the PPR family. P subfamily.</text>
</comment>
<dbReference type="PROSITE" id="PS50102">
    <property type="entry name" value="RRM"/>
    <property type="match status" value="2"/>
</dbReference>
<dbReference type="PANTHER" id="PTHR48030:SF3">
    <property type="entry name" value="SPLICING FACTOR 3B SUBUNIT 4"/>
    <property type="match status" value="1"/>
</dbReference>
<keyword evidence="12" id="KW-0539">Nucleus</keyword>
<dbReference type="SMART" id="SM00360">
    <property type="entry name" value="RRM"/>
    <property type="match status" value="2"/>
</dbReference>
<proteinExistence type="inferred from homology"/>
<dbReference type="CDD" id="cd12335">
    <property type="entry name" value="RRM2_SF3B4"/>
    <property type="match status" value="1"/>
</dbReference>
<dbReference type="Pfam" id="PF13041">
    <property type="entry name" value="PPR_2"/>
    <property type="match status" value="2"/>
</dbReference>
<feature type="region of interest" description="Disordered" evidence="16">
    <location>
        <begin position="577"/>
        <end position="749"/>
    </location>
</feature>
<dbReference type="SUPFAM" id="SSF54928">
    <property type="entry name" value="RNA-binding domain, RBD"/>
    <property type="match status" value="1"/>
</dbReference>
<dbReference type="Gene3D" id="1.25.40.10">
    <property type="entry name" value="Tetratricopeptide repeat domain"/>
    <property type="match status" value="2"/>
</dbReference>
<protein>
    <recommendedName>
        <fullName evidence="13">Splicing factor 3B subunit 4</fullName>
    </recommendedName>
</protein>
<comment type="similarity">
    <text evidence="4">Belongs to the SF3B4 family.</text>
</comment>
<feature type="repeat" description="PPR" evidence="15">
    <location>
        <begin position="173"/>
        <end position="207"/>
    </location>
</feature>
<reference evidence="18 19" key="1">
    <citation type="submission" date="2020-09" db="EMBL/GenBank/DDBJ databases">
        <authorList>
            <person name="Ashkenazy H."/>
        </authorList>
    </citation>
    <scope>NUCLEOTIDE SEQUENCE [LARGE SCALE GENOMIC DNA]</scope>
    <source>
        <strain evidence="19">cv. Cdm-0</strain>
    </source>
</reference>
<dbReference type="InterPro" id="IPR002885">
    <property type="entry name" value="PPR_rpt"/>
</dbReference>
<dbReference type="CDD" id="cd12334">
    <property type="entry name" value="RRM1_SF3B4"/>
    <property type="match status" value="1"/>
</dbReference>
<evidence type="ECO:0000313" key="18">
    <source>
        <dbReference type="EMBL" id="CAD5318839.1"/>
    </source>
</evidence>
<dbReference type="Proteomes" id="UP000516314">
    <property type="component" value="Chromosome 2"/>
</dbReference>
<evidence type="ECO:0000256" key="16">
    <source>
        <dbReference type="SAM" id="MobiDB-lite"/>
    </source>
</evidence>
<feature type="compositionally biased region" description="Low complexity" evidence="16">
    <location>
        <begin position="708"/>
        <end position="732"/>
    </location>
</feature>
<evidence type="ECO:0000256" key="1">
    <source>
        <dbReference type="ARBA" id="ARBA00004123"/>
    </source>
</evidence>